<keyword evidence="7 9" id="KW-0627">Porphyrin biosynthesis</keyword>
<dbReference type="FunFam" id="3.40.50.1400:FF:000007">
    <property type="entry name" value="Ferrochelatase"/>
    <property type="match status" value="1"/>
</dbReference>
<evidence type="ECO:0000256" key="10">
    <source>
        <dbReference type="RuleBase" id="RU004185"/>
    </source>
</evidence>
<dbReference type="CDD" id="cd03411">
    <property type="entry name" value="Ferrochelatase_N"/>
    <property type="match status" value="1"/>
</dbReference>
<evidence type="ECO:0000256" key="5">
    <source>
        <dbReference type="ARBA" id="ARBA00023133"/>
    </source>
</evidence>
<comment type="subcellular location">
    <subcellularLocation>
        <location evidence="9">Cytoplasm</location>
    </subcellularLocation>
</comment>
<dbReference type="Proteomes" id="UP000192660">
    <property type="component" value="Unassembled WGS sequence"/>
</dbReference>
<gene>
    <name evidence="9" type="primary">cpfC</name>
    <name evidence="11" type="ORF">SAMN00768000_0418</name>
</gene>
<feature type="binding site" evidence="9">
    <location>
        <position position="259"/>
    </location>
    <ligand>
        <name>Fe(2+)</name>
        <dbReference type="ChEBI" id="CHEBI:29033"/>
    </ligand>
</feature>
<dbReference type="InterPro" id="IPR033644">
    <property type="entry name" value="Ferrochelatase_C"/>
</dbReference>
<reference evidence="12" key="1">
    <citation type="submission" date="2017-04" db="EMBL/GenBank/DDBJ databases">
        <authorList>
            <person name="Varghese N."/>
            <person name="Submissions S."/>
        </authorList>
    </citation>
    <scope>NUCLEOTIDE SEQUENCE [LARGE SCALE GENOMIC DNA]</scope>
    <source>
        <strain evidence="12">DSM 9293</strain>
    </source>
</reference>
<evidence type="ECO:0000256" key="9">
    <source>
        <dbReference type="HAMAP-Rule" id="MF_00323"/>
    </source>
</evidence>
<comment type="function">
    <text evidence="9">Involved in coproporphyrin-dependent heme b biosynthesis. Catalyzes the insertion of ferrous iron into coproporphyrin III to form Fe-coproporphyrin III.</text>
</comment>
<feature type="binding site" evidence="9">
    <location>
        <position position="50"/>
    </location>
    <ligand>
        <name>Fe-coproporphyrin III</name>
        <dbReference type="ChEBI" id="CHEBI:68438"/>
    </ligand>
</feature>
<evidence type="ECO:0000256" key="8">
    <source>
        <dbReference type="ARBA" id="ARBA00024536"/>
    </source>
</evidence>
<dbReference type="GO" id="GO:0004325">
    <property type="term" value="F:ferrochelatase activity"/>
    <property type="evidence" value="ECO:0007669"/>
    <property type="project" value="UniProtKB-UniRule"/>
</dbReference>
<feature type="binding site" evidence="9">
    <location>
        <position position="179"/>
    </location>
    <ligand>
        <name>Fe(2+)</name>
        <dbReference type="ChEBI" id="CHEBI:29033"/>
    </ligand>
</feature>
<dbReference type="EMBL" id="FWWY01000001">
    <property type="protein sequence ID" value="SMC02200.1"/>
    <property type="molecule type" value="Genomic_DNA"/>
</dbReference>
<evidence type="ECO:0000313" key="11">
    <source>
        <dbReference type="EMBL" id="SMC02200.1"/>
    </source>
</evidence>
<dbReference type="GO" id="GO:0046872">
    <property type="term" value="F:metal ion binding"/>
    <property type="evidence" value="ECO:0007669"/>
    <property type="project" value="UniProtKB-KW"/>
</dbReference>
<evidence type="ECO:0000313" key="12">
    <source>
        <dbReference type="Proteomes" id="UP000192660"/>
    </source>
</evidence>
<dbReference type="Pfam" id="PF00762">
    <property type="entry name" value="Ferrochelatase"/>
    <property type="match status" value="1"/>
</dbReference>
<dbReference type="AlphaFoldDB" id="A0A1W1W815"/>
<dbReference type="PANTHER" id="PTHR11108">
    <property type="entry name" value="FERROCHELATASE"/>
    <property type="match status" value="1"/>
</dbReference>
<organism evidence="11 12">
    <name type="scientific">Sulfobacillus thermosulfidooxidans (strain DSM 9293 / VKM B-1269 / AT-1)</name>
    <dbReference type="NCBI Taxonomy" id="929705"/>
    <lineage>
        <taxon>Bacteria</taxon>
        <taxon>Bacillati</taxon>
        <taxon>Bacillota</taxon>
        <taxon>Clostridia</taxon>
        <taxon>Eubacteriales</taxon>
        <taxon>Clostridiales Family XVII. Incertae Sedis</taxon>
        <taxon>Sulfobacillus</taxon>
    </lineage>
</organism>
<dbReference type="CDD" id="cd00419">
    <property type="entry name" value="Ferrochelatase_C"/>
    <property type="match status" value="1"/>
</dbReference>
<evidence type="ECO:0000256" key="2">
    <source>
        <dbReference type="ARBA" id="ARBA00007718"/>
    </source>
</evidence>
<comment type="similarity">
    <text evidence="2 9 10">Belongs to the ferrochelatase family.</text>
</comment>
<feature type="binding site" evidence="9">
    <location>
        <position position="120"/>
    </location>
    <ligand>
        <name>Fe-coproporphyrin III</name>
        <dbReference type="ChEBI" id="CHEBI:68438"/>
    </ligand>
</feature>
<feature type="binding site" evidence="9">
    <location>
        <position position="26"/>
    </location>
    <ligand>
        <name>Fe-coproporphyrin III</name>
        <dbReference type="ChEBI" id="CHEBI:68438"/>
    </ligand>
</feature>
<evidence type="ECO:0000256" key="1">
    <source>
        <dbReference type="ARBA" id="ARBA00004744"/>
    </source>
</evidence>
<dbReference type="PANTHER" id="PTHR11108:SF1">
    <property type="entry name" value="FERROCHELATASE, MITOCHONDRIAL"/>
    <property type="match status" value="1"/>
</dbReference>
<dbReference type="NCBIfam" id="TIGR00109">
    <property type="entry name" value="hemH"/>
    <property type="match status" value="1"/>
</dbReference>
<dbReference type="SUPFAM" id="SSF53800">
    <property type="entry name" value="Chelatase"/>
    <property type="match status" value="1"/>
</dbReference>
<dbReference type="Gene3D" id="3.40.50.1400">
    <property type="match status" value="2"/>
</dbReference>
<dbReference type="UniPathway" id="UPA00252"/>
<dbReference type="EC" id="4.99.1.9" evidence="9"/>
<dbReference type="STRING" id="28034.BFX07_03020"/>
<keyword evidence="6 9" id="KW-0456">Lyase</keyword>
<name>A0A1W1W815_SULTA</name>
<accession>A0A1W1W815</accession>
<feature type="binding site" evidence="9">
    <location>
        <begin position="42"/>
        <end position="43"/>
    </location>
    <ligand>
        <name>Fe-coproporphyrin III</name>
        <dbReference type="ChEBI" id="CHEBI:68438"/>
    </ligand>
</feature>
<dbReference type="GO" id="GO:0005737">
    <property type="term" value="C:cytoplasm"/>
    <property type="evidence" value="ECO:0007669"/>
    <property type="project" value="UniProtKB-SubCell"/>
</dbReference>
<keyword evidence="4 9" id="KW-0408">Iron</keyword>
<dbReference type="GO" id="GO:0006783">
    <property type="term" value="P:heme biosynthetic process"/>
    <property type="evidence" value="ECO:0007669"/>
    <property type="project" value="UniProtKB-UniRule"/>
</dbReference>
<feature type="binding site" description="axial binding residue" evidence="9">
    <location>
        <position position="9"/>
    </location>
    <ligand>
        <name>Fe-coproporphyrin III</name>
        <dbReference type="ChEBI" id="CHEBI:68438"/>
    </ligand>
    <ligandPart>
        <name>Fe</name>
        <dbReference type="ChEBI" id="CHEBI:18248"/>
    </ligandPart>
</feature>
<keyword evidence="5 9" id="KW-0350">Heme biosynthesis</keyword>
<comment type="catalytic activity">
    <reaction evidence="8">
        <text>Fe-coproporphyrin III + 2 H(+) = coproporphyrin III + Fe(2+)</text>
        <dbReference type="Rhea" id="RHEA:49572"/>
        <dbReference type="ChEBI" id="CHEBI:15378"/>
        <dbReference type="ChEBI" id="CHEBI:29033"/>
        <dbReference type="ChEBI" id="CHEBI:68438"/>
        <dbReference type="ChEBI" id="CHEBI:131725"/>
        <dbReference type="EC" id="4.99.1.9"/>
    </reaction>
    <physiologicalReaction direction="right-to-left" evidence="8">
        <dbReference type="Rhea" id="RHEA:49574"/>
    </physiologicalReaction>
</comment>
<comment type="pathway">
    <text evidence="1 9">Porphyrin-containing compound metabolism; protoheme biosynthesis.</text>
</comment>
<sequence>MMGVLVMAYGSAQDPDDLLRYYTHIRHGRAPSPEQLENLRMRYEAIGGFSPLTAITQKQAAGLQEALNVMAGESFQVFLGLKHSPPFIDEAILDMARAGIERFVALVLAPHYSTMSVGEYFDEIRESLARHNLSLPWRGISSWYQNCRFIDLVAHRVLKAREKFSPDEQADLVTIFTAHSLPQTIYQKGDPYPTELRQSGELVAEACGITRYRYAWQSAGRTKEPWMGPDIVDTVRQLASEGYYHVLICPIGFVSDHLEVLYDLDIECQQVAQDLGVHMERTASFNDDPKFLEMLAHLVMETSQLE</sequence>
<evidence type="ECO:0000256" key="7">
    <source>
        <dbReference type="ARBA" id="ARBA00023244"/>
    </source>
</evidence>
<dbReference type="InterPro" id="IPR033659">
    <property type="entry name" value="Ferrochelatase_N"/>
</dbReference>
<dbReference type="InterPro" id="IPR001015">
    <property type="entry name" value="Ferrochelatase"/>
</dbReference>
<keyword evidence="12" id="KW-1185">Reference proteome</keyword>
<protein>
    <recommendedName>
        <fullName evidence="9">Coproporphyrin III ferrochelatase</fullName>
        <ecNumber evidence="9">4.99.1.9</ecNumber>
    </recommendedName>
</protein>
<dbReference type="HAMAP" id="MF_00323">
    <property type="entry name" value="Ferrochelatase"/>
    <property type="match status" value="1"/>
</dbReference>
<keyword evidence="9" id="KW-0963">Cytoplasm</keyword>
<evidence type="ECO:0000256" key="6">
    <source>
        <dbReference type="ARBA" id="ARBA00023239"/>
    </source>
</evidence>
<evidence type="ECO:0000256" key="3">
    <source>
        <dbReference type="ARBA" id="ARBA00022723"/>
    </source>
</evidence>
<keyword evidence="3 9" id="KW-0479">Metal-binding</keyword>
<proteinExistence type="inferred from homology"/>
<evidence type="ECO:0000256" key="4">
    <source>
        <dbReference type="ARBA" id="ARBA00023004"/>
    </source>
</evidence>